<dbReference type="InterPro" id="IPR036291">
    <property type="entry name" value="NAD(P)-bd_dom_sf"/>
</dbReference>
<sequence>MTQSTLKLVVTDQAFGNTRHEQAAAQAEAADFAEYQCRSEEETRSAVQGAHVVLNNFAPLTRRVLEVMAPGAVVIRYGVGVDNVDLIAAKDLGVRVCNVPDYGIDEVADHATAMTLALVRKLNRYDAGIREGEWKIDRMVDGVRSLRETTVGLIGLGRIARSYATRMAVFGCRITGYDPFVNDDAARAAGVEPMSRDEVIASADVLSLHVPLTPDTRHLIDADALTRMPAGSIIINCSRGGLVDETALSDALRHGHLSGAGLDVFEQEPLPADSPLRHSFSVLMSPHAAFFSNASVEKLQQLASEEALRGLRGETLRCRLV</sequence>
<dbReference type="InterPro" id="IPR029753">
    <property type="entry name" value="D-isomer_DH_CS"/>
</dbReference>
<dbReference type="InterPro" id="IPR006139">
    <property type="entry name" value="D-isomer_2_OHA_DH_cat_dom"/>
</dbReference>
<dbReference type="eggNOG" id="COG0111">
    <property type="taxonomic scope" value="Bacteria"/>
</dbReference>
<dbReference type="PANTHER" id="PTHR43761:SF1">
    <property type="entry name" value="D-ISOMER SPECIFIC 2-HYDROXYACID DEHYDROGENASE CATALYTIC DOMAIN-CONTAINING PROTEIN-RELATED"/>
    <property type="match status" value="1"/>
</dbReference>
<evidence type="ECO:0000256" key="3">
    <source>
        <dbReference type="ARBA" id="ARBA00023027"/>
    </source>
</evidence>
<dbReference type="GO" id="GO:0016616">
    <property type="term" value="F:oxidoreductase activity, acting on the CH-OH group of donors, NAD or NADP as acceptor"/>
    <property type="evidence" value="ECO:0007669"/>
    <property type="project" value="InterPro"/>
</dbReference>
<dbReference type="PROSITE" id="PS00671">
    <property type="entry name" value="D_2_HYDROXYACID_DH_3"/>
    <property type="match status" value="1"/>
</dbReference>
<name>A0A0A3Z9Z0_9GAMM</name>
<dbReference type="CDD" id="cd05299">
    <property type="entry name" value="CtBP_dh"/>
    <property type="match status" value="1"/>
</dbReference>
<dbReference type="Proteomes" id="UP000030351">
    <property type="component" value="Unassembled WGS sequence"/>
</dbReference>
<dbReference type="PANTHER" id="PTHR43761">
    <property type="entry name" value="D-ISOMER SPECIFIC 2-HYDROXYACID DEHYDROGENASE FAMILY PROTEIN (AFU_ORTHOLOGUE AFUA_1G13630)"/>
    <property type="match status" value="1"/>
</dbReference>
<dbReference type="Pfam" id="PF02826">
    <property type="entry name" value="2-Hacid_dh_C"/>
    <property type="match status" value="1"/>
</dbReference>
<dbReference type="Pfam" id="PF00389">
    <property type="entry name" value="2-Hacid_dh"/>
    <property type="match status" value="1"/>
</dbReference>
<keyword evidence="3" id="KW-0520">NAD</keyword>
<dbReference type="SUPFAM" id="SSF52283">
    <property type="entry name" value="Formate/glycerate dehydrogenase catalytic domain-like"/>
    <property type="match status" value="1"/>
</dbReference>
<dbReference type="GO" id="GO:0051287">
    <property type="term" value="F:NAD binding"/>
    <property type="evidence" value="ECO:0007669"/>
    <property type="project" value="InterPro"/>
</dbReference>
<evidence type="ECO:0000259" key="5">
    <source>
        <dbReference type="Pfam" id="PF00389"/>
    </source>
</evidence>
<dbReference type="STRING" id="371042.NG99_01835"/>
<dbReference type="GO" id="GO:0003714">
    <property type="term" value="F:transcription corepressor activity"/>
    <property type="evidence" value="ECO:0007669"/>
    <property type="project" value="InterPro"/>
</dbReference>
<keyword evidence="8" id="KW-1185">Reference proteome</keyword>
<evidence type="ECO:0000259" key="6">
    <source>
        <dbReference type="Pfam" id="PF02826"/>
    </source>
</evidence>
<dbReference type="InterPro" id="IPR006140">
    <property type="entry name" value="D-isomer_DH_NAD-bd"/>
</dbReference>
<feature type="domain" description="D-isomer specific 2-hydroxyacid dehydrogenase catalytic" evidence="5">
    <location>
        <begin position="26"/>
        <end position="317"/>
    </location>
</feature>
<dbReference type="InterPro" id="IPR043322">
    <property type="entry name" value="CtBP"/>
</dbReference>
<evidence type="ECO:0000256" key="4">
    <source>
        <dbReference type="RuleBase" id="RU003719"/>
    </source>
</evidence>
<organism evidence="7 8">
    <name type="scientific">Erwinia typographi</name>
    <dbReference type="NCBI Taxonomy" id="371042"/>
    <lineage>
        <taxon>Bacteria</taxon>
        <taxon>Pseudomonadati</taxon>
        <taxon>Pseudomonadota</taxon>
        <taxon>Gammaproteobacteria</taxon>
        <taxon>Enterobacterales</taxon>
        <taxon>Erwiniaceae</taxon>
        <taxon>Erwinia</taxon>
    </lineage>
</organism>
<reference evidence="7 8" key="1">
    <citation type="submission" date="2014-10" db="EMBL/GenBank/DDBJ databases">
        <title>Genome sequence of Erwinia typographi M043b.</title>
        <authorList>
            <person name="Chan K.-G."/>
            <person name="Tan W.-S."/>
        </authorList>
    </citation>
    <scope>NUCLEOTIDE SEQUENCE [LARGE SCALE GENOMIC DNA]</scope>
    <source>
        <strain evidence="7 8">M043b</strain>
    </source>
</reference>
<evidence type="ECO:0000313" key="7">
    <source>
        <dbReference type="EMBL" id="KGT95897.1"/>
    </source>
</evidence>
<dbReference type="PROSITE" id="PS00670">
    <property type="entry name" value="D_2_HYDROXYACID_DH_2"/>
    <property type="match status" value="1"/>
</dbReference>
<dbReference type="InterPro" id="IPR050418">
    <property type="entry name" value="D-iso_2-hydroxyacid_DH_PdxB"/>
</dbReference>
<gene>
    <name evidence="7" type="ORF">NG99_01835</name>
</gene>
<dbReference type="RefSeq" id="WP_034887771.1">
    <property type="nucleotide sequence ID" value="NZ_JRUQ01000006.1"/>
</dbReference>
<dbReference type="OrthoDB" id="9805416at2"/>
<keyword evidence="2 4" id="KW-0560">Oxidoreductase</keyword>
<dbReference type="SUPFAM" id="SSF51735">
    <property type="entry name" value="NAD(P)-binding Rossmann-fold domains"/>
    <property type="match status" value="1"/>
</dbReference>
<evidence type="ECO:0000256" key="1">
    <source>
        <dbReference type="ARBA" id="ARBA00005854"/>
    </source>
</evidence>
<dbReference type="AlphaFoldDB" id="A0A0A3Z9Z0"/>
<dbReference type="Gene3D" id="3.40.50.720">
    <property type="entry name" value="NAD(P)-binding Rossmann-like Domain"/>
    <property type="match status" value="2"/>
</dbReference>
<proteinExistence type="inferred from homology"/>
<feature type="domain" description="D-isomer specific 2-hydroxyacid dehydrogenase NAD-binding" evidence="6">
    <location>
        <begin position="113"/>
        <end position="289"/>
    </location>
</feature>
<comment type="similarity">
    <text evidence="1 4">Belongs to the D-isomer specific 2-hydroxyacid dehydrogenase family.</text>
</comment>
<dbReference type="EMBL" id="JRUQ01000006">
    <property type="protein sequence ID" value="KGT95897.1"/>
    <property type="molecule type" value="Genomic_DNA"/>
</dbReference>
<protein>
    <submittedName>
        <fullName evidence="7">Dihydrofolate reductase</fullName>
    </submittedName>
</protein>
<accession>A0A0A3Z9Z0</accession>
<evidence type="ECO:0000256" key="2">
    <source>
        <dbReference type="ARBA" id="ARBA00023002"/>
    </source>
</evidence>
<comment type="caution">
    <text evidence="7">The sequence shown here is derived from an EMBL/GenBank/DDBJ whole genome shotgun (WGS) entry which is preliminary data.</text>
</comment>
<evidence type="ECO:0000313" key="8">
    <source>
        <dbReference type="Proteomes" id="UP000030351"/>
    </source>
</evidence>